<dbReference type="Proteomes" id="UP000269335">
    <property type="component" value="Unassembled WGS sequence"/>
</dbReference>
<dbReference type="EMBL" id="RBPH01000208">
    <property type="protein sequence ID" value="RMN78382.1"/>
    <property type="molecule type" value="Genomic_DNA"/>
</dbReference>
<evidence type="ECO:0000313" key="2">
    <source>
        <dbReference type="EMBL" id="RMN78382.1"/>
    </source>
</evidence>
<accession>A0AB37Q9V1</accession>
<dbReference type="PANTHER" id="PTHR43162:SF1">
    <property type="entry name" value="PRESTALK A DIFFERENTIATION PROTEIN A"/>
    <property type="match status" value="1"/>
</dbReference>
<dbReference type="PANTHER" id="PTHR43162">
    <property type="match status" value="1"/>
</dbReference>
<evidence type="ECO:0000313" key="3">
    <source>
        <dbReference type="Proteomes" id="UP000269335"/>
    </source>
</evidence>
<proteinExistence type="predicted"/>
<dbReference type="AlphaFoldDB" id="A0AB37Q9V1"/>
<sequence>MGPRYMDRSFHDRGELKMLDQPNTRSQPLSIAIAGATGRVGLQLVNNSAADPVSVIALTRQKSPASFPEGVASIAVDFDQPATLEKALAGVDKLFIAHGTSPQQVANEIALIDAAVETGVRHIVKLSVMGPATPINPFAWHSLIEAHLGQQPIASTVLRPTTFMDVLKRAGKSVAAGTWAGAAGNGCVNLIDTRDVADVARVALLENVAEGSQRAYHLTGPRNWTMPQIAEVLSRLLGHPVAYTHRSAAEQHKALVAENLSPFVAELLVGLDTIFCHSVLTERTFTVEALTGTPPRSLTDWLLENLDVFKQQR</sequence>
<organism evidence="2 3">
    <name type="scientific">Pseudomonas cannabina</name>
    <dbReference type="NCBI Taxonomy" id="86840"/>
    <lineage>
        <taxon>Bacteria</taxon>
        <taxon>Pseudomonadati</taxon>
        <taxon>Pseudomonadota</taxon>
        <taxon>Gammaproteobacteria</taxon>
        <taxon>Pseudomonadales</taxon>
        <taxon>Pseudomonadaceae</taxon>
        <taxon>Pseudomonas</taxon>
    </lineage>
</organism>
<comment type="caution">
    <text evidence="2">The sequence shown here is derived from an EMBL/GenBank/DDBJ whole genome shotgun (WGS) entry which is preliminary data.</text>
</comment>
<name>A0AB37Q9V1_PSECA</name>
<protein>
    <recommendedName>
        <fullName evidence="1">NmrA-like domain-containing protein</fullName>
    </recommendedName>
</protein>
<gene>
    <name evidence="2" type="ORF">ALQ53_103215</name>
</gene>
<reference evidence="2 3" key="1">
    <citation type="submission" date="2018-08" db="EMBL/GenBank/DDBJ databases">
        <title>Recombination of ecologically and evolutionarily significant loci maintains genetic cohesion in the Pseudomonas syringae species complex.</title>
        <authorList>
            <person name="Dillon M."/>
            <person name="Thakur S."/>
            <person name="Almeida R.N.D."/>
            <person name="Weir B.S."/>
            <person name="Guttman D.S."/>
        </authorList>
    </citation>
    <scope>NUCLEOTIDE SEQUENCE [LARGE SCALE GENOMIC DNA]</scope>
    <source>
        <strain evidence="2 3">ICMP 15201</strain>
    </source>
</reference>
<dbReference type="InterPro" id="IPR036291">
    <property type="entry name" value="NAD(P)-bd_dom_sf"/>
</dbReference>
<dbReference type="InterPro" id="IPR051604">
    <property type="entry name" value="Ergot_Alk_Oxidoreductase"/>
</dbReference>
<dbReference type="Gene3D" id="3.40.50.720">
    <property type="entry name" value="NAD(P)-binding Rossmann-like Domain"/>
    <property type="match status" value="1"/>
</dbReference>
<dbReference type="SUPFAM" id="SSF51735">
    <property type="entry name" value="NAD(P)-binding Rossmann-fold domains"/>
    <property type="match status" value="1"/>
</dbReference>
<dbReference type="Gene3D" id="3.90.25.10">
    <property type="entry name" value="UDP-galactose 4-epimerase, domain 1"/>
    <property type="match status" value="1"/>
</dbReference>
<evidence type="ECO:0000259" key="1">
    <source>
        <dbReference type="Pfam" id="PF05368"/>
    </source>
</evidence>
<dbReference type="InterPro" id="IPR008030">
    <property type="entry name" value="NmrA-like"/>
</dbReference>
<dbReference type="Pfam" id="PF05368">
    <property type="entry name" value="NmrA"/>
    <property type="match status" value="1"/>
</dbReference>
<feature type="domain" description="NmrA-like" evidence="1">
    <location>
        <begin position="31"/>
        <end position="254"/>
    </location>
</feature>